<dbReference type="SUPFAM" id="SSF47616">
    <property type="entry name" value="GST C-terminal domain-like"/>
    <property type="match status" value="1"/>
</dbReference>
<sequence>MTAALRIFSYLPNPRIFKATVAARLTSVELEIRGAAGTELPAWLWDFDAKPLDASGRAQYAHAIRASRTGFTTPLFKTDAFLAAHPFGTVPAAFSPDGAVGISESNSIMRAVARLGRRRRDLYGADAYLESRVDGFLDATLLFGRDVQVYILGLRAGQVSAESHRAMSSAFHAFFTALQSALTGTKAYLAGPELTLADISFMGEMGLLFTEARHLALLEQHGLEAIAGRSAREVFPEVFAHVDSLVGHEAFAPDFGPYLRALEPAA</sequence>
<evidence type="ECO:0000313" key="2">
    <source>
        <dbReference type="Proteomes" id="UP000295341"/>
    </source>
</evidence>
<proteinExistence type="predicted"/>
<dbReference type="AlphaFoldDB" id="A0A4S3KBA0"/>
<dbReference type="GO" id="GO:0016740">
    <property type="term" value="F:transferase activity"/>
    <property type="evidence" value="ECO:0007669"/>
    <property type="project" value="UniProtKB-KW"/>
</dbReference>
<dbReference type="RefSeq" id="WP_133881060.1">
    <property type="nucleotide sequence ID" value="NZ_MWIN01000001.1"/>
</dbReference>
<evidence type="ECO:0000313" key="1">
    <source>
        <dbReference type="EMBL" id="TDU32569.1"/>
    </source>
</evidence>
<keyword evidence="1" id="KW-0808">Transferase</keyword>
<reference evidence="1 2" key="1">
    <citation type="submission" date="2019-03" db="EMBL/GenBank/DDBJ databases">
        <title>Genomic Encyclopedia of Type Strains, Phase IV (KMG-IV): sequencing the most valuable type-strain genomes for metagenomic binning, comparative biology and taxonomic classification.</title>
        <authorList>
            <person name="Goeker M."/>
        </authorList>
    </citation>
    <scope>NUCLEOTIDE SEQUENCE [LARGE SCALE GENOMIC DNA]</scope>
    <source>
        <strain evidence="1 2">DSM 26377</strain>
    </source>
</reference>
<dbReference type="PANTHER" id="PTHR43986:SF1">
    <property type="entry name" value="ELONGATION FACTOR 1-GAMMA"/>
    <property type="match status" value="1"/>
</dbReference>
<dbReference type="PANTHER" id="PTHR43986">
    <property type="entry name" value="ELONGATION FACTOR 1-GAMMA"/>
    <property type="match status" value="1"/>
</dbReference>
<dbReference type="GO" id="GO:0005737">
    <property type="term" value="C:cytoplasm"/>
    <property type="evidence" value="ECO:0007669"/>
    <property type="project" value="TreeGrafter"/>
</dbReference>
<dbReference type="Proteomes" id="UP000295341">
    <property type="component" value="Unassembled WGS sequence"/>
</dbReference>
<dbReference type="OrthoDB" id="5722722at2"/>
<dbReference type="Gene3D" id="3.40.30.10">
    <property type="entry name" value="Glutaredoxin"/>
    <property type="match status" value="1"/>
</dbReference>
<dbReference type="InterPro" id="IPR036282">
    <property type="entry name" value="Glutathione-S-Trfase_C_sf"/>
</dbReference>
<organism evidence="1 2">
    <name type="scientific">Panacagrimonas perspica</name>
    <dbReference type="NCBI Taxonomy" id="381431"/>
    <lineage>
        <taxon>Bacteria</taxon>
        <taxon>Pseudomonadati</taxon>
        <taxon>Pseudomonadota</taxon>
        <taxon>Gammaproteobacteria</taxon>
        <taxon>Nevskiales</taxon>
        <taxon>Nevskiaceae</taxon>
        <taxon>Panacagrimonas</taxon>
    </lineage>
</organism>
<keyword evidence="2" id="KW-1185">Reference proteome</keyword>
<protein>
    <submittedName>
        <fullName evidence="1">Glutathione S-transferase</fullName>
    </submittedName>
</protein>
<dbReference type="InterPro" id="IPR050802">
    <property type="entry name" value="EF-GSTs"/>
</dbReference>
<comment type="caution">
    <text evidence="1">The sequence shown here is derived from an EMBL/GenBank/DDBJ whole genome shotgun (WGS) entry which is preliminary data.</text>
</comment>
<dbReference type="GO" id="GO:0006414">
    <property type="term" value="P:translational elongation"/>
    <property type="evidence" value="ECO:0007669"/>
    <property type="project" value="TreeGrafter"/>
</dbReference>
<accession>A0A4S3KBA0</accession>
<dbReference type="Gene3D" id="1.20.1050.10">
    <property type="match status" value="1"/>
</dbReference>
<gene>
    <name evidence="1" type="ORF">DFR24_1967</name>
</gene>
<name>A0A4S3KBA0_9GAMM</name>
<dbReference type="EMBL" id="SOBT01000008">
    <property type="protein sequence ID" value="TDU32569.1"/>
    <property type="molecule type" value="Genomic_DNA"/>
</dbReference>